<feature type="signal peptide" evidence="1">
    <location>
        <begin position="1"/>
        <end position="23"/>
    </location>
</feature>
<proteinExistence type="predicted"/>
<evidence type="ECO:0008006" key="4">
    <source>
        <dbReference type="Google" id="ProtNLM"/>
    </source>
</evidence>
<evidence type="ECO:0000313" key="3">
    <source>
        <dbReference type="Proteomes" id="UP001347796"/>
    </source>
</evidence>
<keyword evidence="1" id="KW-0732">Signal</keyword>
<reference evidence="2 3" key="1">
    <citation type="submission" date="2024-01" db="EMBL/GenBank/DDBJ databases">
        <title>The genome of the rayed Mediterranean limpet Patella caerulea (Linnaeus, 1758).</title>
        <authorList>
            <person name="Anh-Thu Weber A."/>
            <person name="Halstead-Nussloch G."/>
        </authorList>
    </citation>
    <scope>NUCLEOTIDE SEQUENCE [LARGE SCALE GENOMIC DNA]</scope>
    <source>
        <strain evidence="2">AATW-2023a</strain>
        <tissue evidence="2">Whole specimen</tissue>
    </source>
</reference>
<name>A0AAN8Q4U0_PATCE</name>
<protein>
    <recommendedName>
        <fullName evidence="4">Corazonin</fullName>
    </recommendedName>
</protein>
<evidence type="ECO:0000256" key="1">
    <source>
        <dbReference type="SAM" id="SignalP"/>
    </source>
</evidence>
<dbReference type="Proteomes" id="UP001347796">
    <property type="component" value="Unassembled WGS sequence"/>
</dbReference>
<gene>
    <name evidence="2" type="ORF">SNE40_005554</name>
</gene>
<evidence type="ECO:0000313" key="2">
    <source>
        <dbReference type="EMBL" id="KAK6187556.1"/>
    </source>
</evidence>
<keyword evidence="3" id="KW-1185">Reference proteome</keyword>
<comment type="caution">
    <text evidence="2">The sequence shown here is derived from an EMBL/GenBank/DDBJ whole genome shotgun (WGS) entry which is preliminary data.</text>
</comment>
<dbReference type="AlphaFoldDB" id="A0AAN8Q4U0"/>
<dbReference type="EMBL" id="JAZGQO010000004">
    <property type="protein sequence ID" value="KAK6187556.1"/>
    <property type="molecule type" value="Genomic_DNA"/>
</dbReference>
<accession>A0AAN8Q4U0</accession>
<feature type="chain" id="PRO_5042854548" description="Corazonin" evidence="1">
    <location>
        <begin position="24"/>
        <end position="98"/>
    </location>
</feature>
<sequence>MNYLVRCYGIALAIILLSDLALSQHYHFSNGWNSGKKRSNSVINPCEMRPDLMKFINTIIMEELNRIKSSCFNSQSDLDTDTDFDQNFKMSADRKWKR</sequence>
<organism evidence="2 3">
    <name type="scientific">Patella caerulea</name>
    <name type="common">Rayed Mediterranean limpet</name>
    <dbReference type="NCBI Taxonomy" id="87958"/>
    <lineage>
        <taxon>Eukaryota</taxon>
        <taxon>Metazoa</taxon>
        <taxon>Spiralia</taxon>
        <taxon>Lophotrochozoa</taxon>
        <taxon>Mollusca</taxon>
        <taxon>Gastropoda</taxon>
        <taxon>Patellogastropoda</taxon>
        <taxon>Patelloidea</taxon>
        <taxon>Patellidae</taxon>
        <taxon>Patella</taxon>
    </lineage>
</organism>